<dbReference type="Proteomes" id="UP000807469">
    <property type="component" value="Unassembled WGS sequence"/>
</dbReference>
<protein>
    <submittedName>
        <fullName evidence="1">Uncharacterized protein</fullName>
    </submittedName>
</protein>
<accession>A0A9P5Z8L5</accession>
<sequence>MVFSKALSIAQTHSFKNRCYRPIKYYRIAQIAETRRTRAQRSSPCVVDDDTFTVSPRWKSLTVSDACLMA</sequence>
<comment type="caution">
    <text evidence="1">The sequence shown here is derived from an EMBL/GenBank/DDBJ whole genome shotgun (WGS) entry which is preliminary data.</text>
</comment>
<reference evidence="1" key="1">
    <citation type="submission" date="2020-11" db="EMBL/GenBank/DDBJ databases">
        <authorList>
            <consortium name="DOE Joint Genome Institute"/>
            <person name="Ahrendt S."/>
            <person name="Riley R."/>
            <person name="Andreopoulos W."/>
            <person name="Labutti K."/>
            <person name="Pangilinan J."/>
            <person name="Ruiz-Duenas F.J."/>
            <person name="Barrasa J.M."/>
            <person name="Sanchez-Garcia M."/>
            <person name="Camarero S."/>
            <person name="Miyauchi S."/>
            <person name="Serrano A."/>
            <person name="Linde D."/>
            <person name="Babiker R."/>
            <person name="Drula E."/>
            <person name="Ayuso-Fernandez I."/>
            <person name="Pacheco R."/>
            <person name="Padilla G."/>
            <person name="Ferreira P."/>
            <person name="Barriuso J."/>
            <person name="Kellner H."/>
            <person name="Castanera R."/>
            <person name="Alfaro M."/>
            <person name="Ramirez L."/>
            <person name="Pisabarro A.G."/>
            <person name="Kuo A."/>
            <person name="Tritt A."/>
            <person name="Lipzen A."/>
            <person name="He G."/>
            <person name="Yan M."/>
            <person name="Ng V."/>
            <person name="Cullen D."/>
            <person name="Martin F."/>
            <person name="Rosso M.-N."/>
            <person name="Henrissat B."/>
            <person name="Hibbett D."/>
            <person name="Martinez A.T."/>
            <person name="Grigoriev I.V."/>
        </authorList>
    </citation>
    <scope>NUCLEOTIDE SEQUENCE</scope>
    <source>
        <strain evidence="1">CIRM-BRFM 674</strain>
    </source>
</reference>
<organism evidence="1 2">
    <name type="scientific">Pholiota conissans</name>
    <dbReference type="NCBI Taxonomy" id="109636"/>
    <lineage>
        <taxon>Eukaryota</taxon>
        <taxon>Fungi</taxon>
        <taxon>Dikarya</taxon>
        <taxon>Basidiomycota</taxon>
        <taxon>Agaricomycotina</taxon>
        <taxon>Agaricomycetes</taxon>
        <taxon>Agaricomycetidae</taxon>
        <taxon>Agaricales</taxon>
        <taxon>Agaricineae</taxon>
        <taxon>Strophariaceae</taxon>
        <taxon>Pholiota</taxon>
    </lineage>
</organism>
<gene>
    <name evidence="1" type="ORF">BDN70DRAFT_875275</name>
</gene>
<dbReference type="AlphaFoldDB" id="A0A9P5Z8L5"/>
<evidence type="ECO:0000313" key="2">
    <source>
        <dbReference type="Proteomes" id="UP000807469"/>
    </source>
</evidence>
<keyword evidence="2" id="KW-1185">Reference proteome</keyword>
<evidence type="ECO:0000313" key="1">
    <source>
        <dbReference type="EMBL" id="KAF9482190.1"/>
    </source>
</evidence>
<name>A0A9P5Z8L5_9AGAR</name>
<dbReference type="EMBL" id="MU155168">
    <property type="protein sequence ID" value="KAF9482190.1"/>
    <property type="molecule type" value="Genomic_DNA"/>
</dbReference>
<proteinExistence type="predicted"/>